<comment type="caution">
    <text evidence="4">The sequence shown here is derived from an EMBL/GenBank/DDBJ whole genome shotgun (WGS) entry which is preliminary data.</text>
</comment>
<feature type="domain" description="Alpha/beta-hydrolase N-terminal" evidence="3">
    <location>
        <begin position="42"/>
        <end position="249"/>
    </location>
</feature>
<feature type="transmembrane region" description="Helical" evidence="1">
    <location>
        <begin position="135"/>
        <end position="153"/>
    </location>
</feature>
<feature type="transmembrane region" description="Helical" evidence="1">
    <location>
        <begin position="12"/>
        <end position="39"/>
    </location>
</feature>
<dbReference type="InterPro" id="IPR027787">
    <property type="entry name" value="Alpha/beta-hydrolase_catalytic"/>
</dbReference>
<dbReference type="InterPro" id="IPR012037">
    <property type="entry name" value="Alpha/beta-hydrolase_fam"/>
</dbReference>
<dbReference type="InterPro" id="IPR027788">
    <property type="entry name" value="Alpha/beta-hydrolase_N_dom"/>
</dbReference>
<keyword evidence="1" id="KW-1133">Transmembrane helix</keyword>
<keyword evidence="1" id="KW-0812">Transmembrane</keyword>
<sequence>MRSRETGIRTLPATILGWVAALGGSFCTVGLLLGTLFFAASLTPSLIPRDFVLQGVLSGCSFAAGYGIGVFARWLWSYLELPQPSRQIELSAKLSAAVFTIAAALLFLWRASEWQNSIRILMDLEPVAGARPMEVGLIALAVFIAIMMLARLFKLTLHLVSQYLHRYIPRRVANVLGALIAIAFFWSVVDGVLLRFGLRVADTSFQQFDALIESGVEQPADPLKTGSAASLIGWELLGRAGRQFVSSGPTRDEIAALSDGDAMEPIRVFVGLNSAETVEARVALALEELKRTGAFERSLLVLVTPTGTGWIDPSATDALEHLHRGDVASVAVQYSYLTSWLSLLIEPGYGAETSRALFAAVYEYWTALPENSRPRLYLHGLSLGALNSDLSFNIFDVVGDPFHGALWSGPPFSSVTWRAATSGRNTGSPAWLPQFRDGSAIRFANQTGMTKPPGAEWGPIRIVYLQYASDPVTFFEPGAFYREPAWMTGPRGPDVSDELRWYPVITLLQLALDMALATTAPIGHGHTYAPEHYVDAWMEVTQPQGWTPASIERLKAALTPEPEILRQAR</sequence>
<reference evidence="4 5" key="1">
    <citation type="submission" date="2019-08" db="EMBL/GenBank/DDBJ databases">
        <authorList>
            <person name="Seo Y.L."/>
        </authorList>
    </citation>
    <scope>NUCLEOTIDE SEQUENCE [LARGE SCALE GENOMIC DNA]</scope>
    <source>
        <strain evidence="4 5">MaA-C15</strain>
    </source>
</reference>
<organism evidence="4 5">
    <name type="scientific">Neoaquamicrobium microcysteis</name>
    <dbReference type="NCBI Taxonomy" id="2682781"/>
    <lineage>
        <taxon>Bacteria</taxon>
        <taxon>Pseudomonadati</taxon>
        <taxon>Pseudomonadota</taxon>
        <taxon>Alphaproteobacteria</taxon>
        <taxon>Hyphomicrobiales</taxon>
        <taxon>Phyllobacteriaceae</taxon>
        <taxon>Neoaquamicrobium</taxon>
    </lineage>
</organism>
<reference evidence="4 5" key="2">
    <citation type="submission" date="2019-09" db="EMBL/GenBank/DDBJ databases">
        <title>Mesorhizobium sp. MaA-C15 isolated from Microcystis aeruginosa.</title>
        <authorList>
            <person name="Jeong S.E."/>
            <person name="Jin H.M."/>
            <person name="Jeon C.O."/>
        </authorList>
    </citation>
    <scope>NUCLEOTIDE SEQUENCE [LARGE SCALE GENOMIC DNA]</scope>
    <source>
        <strain evidence="4 5">MaA-C15</strain>
    </source>
</reference>
<evidence type="ECO:0000259" key="3">
    <source>
        <dbReference type="Pfam" id="PF15420"/>
    </source>
</evidence>
<proteinExistence type="predicted"/>
<gene>
    <name evidence="4" type="ORF">FY036_05880</name>
</gene>
<dbReference type="RefSeq" id="WP_148913869.1">
    <property type="nucleotide sequence ID" value="NZ_VSZS01000057.1"/>
</dbReference>
<dbReference type="Pfam" id="PF15420">
    <property type="entry name" value="Abhydrolase_9_N"/>
    <property type="match status" value="1"/>
</dbReference>
<name>A0A5D4H157_9HYPH</name>
<evidence type="ECO:0000313" key="4">
    <source>
        <dbReference type="EMBL" id="TYR34022.1"/>
    </source>
</evidence>
<evidence type="ECO:0008006" key="6">
    <source>
        <dbReference type="Google" id="ProtNLM"/>
    </source>
</evidence>
<dbReference type="Pfam" id="PF10081">
    <property type="entry name" value="Abhydrolase_9"/>
    <property type="match status" value="1"/>
</dbReference>
<feature type="transmembrane region" description="Helical" evidence="1">
    <location>
        <begin position="174"/>
        <end position="198"/>
    </location>
</feature>
<keyword evidence="5" id="KW-1185">Reference proteome</keyword>
<feature type="transmembrane region" description="Helical" evidence="1">
    <location>
        <begin position="88"/>
        <end position="109"/>
    </location>
</feature>
<keyword evidence="1" id="KW-0472">Membrane</keyword>
<feature type="domain" description="Alpha/beta-hydrolase catalytic" evidence="2">
    <location>
        <begin position="266"/>
        <end position="554"/>
    </location>
</feature>
<evidence type="ECO:0000313" key="5">
    <source>
        <dbReference type="Proteomes" id="UP000323258"/>
    </source>
</evidence>
<dbReference type="OrthoDB" id="4397445at2"/>
<feature type="transmembrane region" description="Helical" evidence="1">
    <location>
        <begin position="51"/>
        <end position="76"/>
    </location>
</feature>
<dbReference type="Proteomes" id="UP000323258">
    <property type="component" value="Unassembled WGS sequence"/>
</dbReference>
<dbReference type="PIRSF" id="PIRSF007542">
    <property type="entry name" value="UCP007542"/>
    <property type="match status" value="1"/>
</dbReference>
<protein>
    <recommendedName>
        <fullName evidence="6">Alpha/beta-hydrolase family protein</fullName>
    </recommendedName>
</protein>
<evidence type="ECO:0000256" key="1">
    <source>
        <dbReference type="SAM" id="Phobius"/>
    </source>
</evidence>
<evidence type="ECO:0000259" key="2">
    <source>
        <dbReference type="Pfam" id="PF10081"/>
    </source>
</evidence>
<dbReference type="AlphaFoldDB" id="A0A5D4H157"/>
<accession>A0A5D4H157</accession>
<dbReference type="EMBL" id="VSZS01000057">
    <property type="protein sequence ID" value="TYR34022.1"/>
    <property type="molecule type" value="Genomic_DNA"/>
</dbReference>